<sequence length="222" mass="24774">MKTEVKTWQDKTIGISKIEGLNFDGDRYWEECTITIHGRGEGPWPLKATAQSFTIYLNGERIFSEVVFGKKVIKKTINSYNGFNITGDMAHQVVALTHRADGSVTVECTYNESSVLKSKSVSWKDTGAVTIMQNLFLDASETWKRCQVKIEGAKFDPGHINVNRFRMQLITDGSLAQEKPYESILGGTESRLYSYNVNGKVTLLVSGYFNVGGAKVTLTGFY</sequence>
<name>A0A1M7KDE9_9BACT</name>
<dbReference type="RefSeq" id="WP_073085760.1">
    <property type="nucleotide sequence ID" value="NZ_FRBL01000009.1"/>
</dbReference>
<dbReference type="OrthoDB" id="9828973at2"/>
<evidence type="ECO:0000313" key="1">
    <source>
        <dbReference type="EMBL" id="SHM62849.1"/>
    </source>
</evidence>
<dbReference type="Proteomes" id="UP000184420">
    <property type="component" value="Unassembled WGS sequence"/>
</dbReference>
<proteinExistence type="predicted"/>
<protein>
    <submittedName>
        <fullName evidence="1">Uncharacterized protein</fullName>
    </submittedName>
</protein>
<accession>A0A1M7KDE9</accession>
<evidence type="ECO:0000313" key="2">
    <source>
        <dbReference type="Proteomes" id="UP000184420"/>
    </source>
</evidence>
<reference evidence="1 2" key="1">
    <citation type="submission" date="2016-11" db="EMBL/GenBank/DDBJ databases">
        <authorList>
            <person name="Jaros S."/>
            <person name="Januszkiewicz K."/>
            <person name="Wedrychowicz H."/>
        </authorList>
    </citation>
    <scope>NUCLEOTIDE SEQUENCE [LARGE SCALE GENOMIC DNA]</scope>
    <source>
        <strain evidence="1 2">DSM 27406</strain>
    </source>
</reference>
<gene>
    <name evidence="1" type="ORF">SAMN05444266_109246</name>
</gene>
<dbReference type="EMBL" id="FRBL01000009">
    <property type="protein sequence ID" value="SHM62849.1"/>
    <property type="molecule type" value="Genomic_DNA"/>
</dbReference>
<organism evidence="1 2">
    <name type="scientific">Chitinophaga jiangningensis</name>
    <dbReference type="NCBI Taxonomy" id="1419482"/>
    <lineage>
        <taxon>Bacteria</taxon>
        <taxon>Pseudomonadati</taxon>
        <taxon>Bacteroidota</taxon>
        <taxon>Chitinophagia</taxon>
        <taxon>Chitinophagales</taxon>
        <taxon>Chitinophagaceae</taxon>
        <taxon>Chitinophaga</taxon>
    </lineage>
</organism>
<dbReference type="STRING" id="1419482.SAMN05444266_109246"/>
<keyword evidence="2" id="KW-1185">Reference proteome</keyword>
<dbReference type="AlphaFoldDB" id="A0A1M7KDE9"/>